<reference evidence="1 2" key="1">
    <citation type="submission" date="2016-10" db="EMBL/GenBank/DDBJ databases">
        <title>Arsenicibacter rosenii gen. nov., sp. nov., an efficient arsenic-methylating bacterium isolated from an arsenic-contaminated paddy soil.</title>
        <authorList>
            <person name="Huang K."/>
        </authorList>
    </citation>
    <scope>NUCLEOTIDE SEQUENCE [LARGE SCALE GENOMIC DNA]</scope>
    <source>
        <strain evidence="1 2">SM-1</strain>
    </source>
</reference>
<evidence type="ECO:0008006" key="3">
    <source>
        <dbReference type="Google" id="ProtNLM"/>
    </source>
</evidence>
<organism evidence="1 2">
    <name type="scientific">Arsenicibacter rosenii</name>
    <dbReference type="NCBI Taxonomy" id="1750698"/>
    <lineage>
        <taxon>Bacteria</taxon>
        <taxon>Pseudomonadati</taxon>
        <taxon>Bacteroidota</taxon>
        <taxon>Cytophagia</taxon>
        <taxon>Cytophagales</taxon>
        <taxon>Spirosomataceae</taxon>
        <taxon>Arsenicibacter</taxon>
    </lineage>
</organism>
<dbReference type="EMBL" id="MORL01000013">
    <property type="protein sequence ID" value="OIN57357.1"/>
    <property type="molecule type" value="Genomic_DNA"/>
</dbReference>
<sequence>MISTVRQIYNEAFSKERYQDLLQAINEDLPGMLDFRIAETPVFVPKELKEKLISACDHIIDVIAADNFKELTEKAIPRNDYVPNEDDHAGFLAIDFAVCRNESTGELEPQLIELQGFPSLFGFQAYIPGQFRHHFPIPESYTSLFNVADRDAYVDELRKLIVGEHDPAHVILLEIYPEQQKTRIDFELTRRFLGVEPVCLTNIKKEGRTLSYEKDGRLIPIKRIYNRLIFDDLQRFVNLDTEFSPTDDVDVEWVCHPNWFFRISKYTLPLFDSPFVPKSHFLSDLEAYPADLENYVLKPLFSFAGSGVQLHISEEDLDAIPPYERHNFLLQRKVQYEPVIQSPDGLVKCEIRMLFIWHKDEPRPKLVTNLARLSRGEMIGVNFNKNKDWVGGSICFFEP</sequence>
<protein>
    <recommendedName>
        <fullName evidence="3">Circularly permuted type 2 ATP-grasp protein</fullName>
    </recommendedName>
</protein>
<dbReference type="RefSeq" id="WP_071505069.1">
    <property type="nucleotide sequence ID" value="NZ_MORL01000013.1"/>
</dbReference>
<dbReference type="OrthoDB" id="108192at2"/>
<comment type="caution">
    <text evidence="1">The sequence shown here is derived from an EMBL/GenBank/DDBJ whole genome shotgun (WGS) entry which is preliminary data.</text>
</comment>
<keyword evidence="2" id="KW-1185">Reference proteome</keyword>
<dbReference type="AlphaFoldDB" id="A0A1S2VF21"/>
<evidence type="ECO:0000313" key="1">
    <source>
        <dbReference type="EMBL" id="OIN57357.1"/>
    </source>
</evidence>
<evidence type="ECO:0000313" key="2">
    <source>
        <dbReference type="Proteomes" id="UP000181790"/>
    </source>
</evidence>
<gene>
    <name evidence="1" type="ORF">BLX24_20495</name>
</gene>
<proteinExistence type="predicted"/>
<name>A0A1S2VF21_9BACT</name>
<accession>A0A1S2VF21</accession>
<dbReference type="Proteomes" id="UP000181790">
    <property type="component" value="Unassembled WGS sequence"/>
</dbReference>